<accession>A0A363NQQ5</accession>
<dbReference type="Proteomes" id="UP000250831">
    <property type="component" value="Unassembled WGS sequence"/>
</dbReference>
<keyword evidence="2" id="KW-1185">Reference proteome</keyword>
<sequence length="597" mass="69821">MKNLKISKNQFLGDIIPEIPSNTIIYKNLTGIGATTLELKAKRHSIIIEPNVPVIIKKCRTHTKALGIYKDVSVKMIEQYLNDTSIEYKKLIVTPESYIKIMQATWFNQTPYNILEDFFVLFDECDKVTKDIDYREDIVNPLGYFFDHKGKSFISATAVRPSDPRFIENGFEEISIIPDYDIAKPINLYTTNNVYELFNNLAKDSQNKKFIFFNSTRGVEKIINLLKIKSESAIYCSEKALDGISESVSAYAEIEENTFKKFNFFTCRFFTAVDINIAYDADVYIITDLNIAEHSVIDPHSDAIQIIGRFRNRACQTNVSILTNFDKNLNCKSIDDAETFLNCAERIYNTIFQYERTTTNKAVKEVLKLTLKTLPFNEFLDEFGKKSYFKYDNFIYHNRTKYYYTEEESIVNEYIKTRIINTDINYFQVNHTSQPFYVSSDDIVTGKVFKTYKSRIGDFKRIMTAYEKSKDDGKSQRIHAEIYSSYRFYYSELIKVAELGLMEELDGCNTKRDVEKLIKAKRIEAERSDFEFIEEMRNTFPIGSKFEGKELRNVFSTLIKKHNLSIRSTIEEARNFMDISERRKEKKIWKHTILSHK</sequence>
<evidence type="ECO:0000313" key="2">
    <source>
        <dbReference type="Proteomes" id="UP000250831"/>
    </source>
</evidence>
<dbReference type="RefSeq" id="WP_108635461.1">
    <property type="nucleotide sequence ID" value="NZ_QCXX01000005.1"/>
</dbReference>
<proteinExistence type="predicted"/>
<name>A0A363NQQ5_9SPHI</name>
<dbReference type="AlphaFoldDB" id="A0A363NQQ5"/>
<evidence type="ECO:0000313" key="1">
    <source>
        <dbReference type="EMBL" id="PUV23142.1"/>
    </source>
</evidence>
<dbReference type="OrthoDB" id="1000127at2"/>
<organism evidence="1 2">
    <name type="scientific">Sphingobacterium athyrii</name>
    <dbReference type="NCBI Taxonomy" id="2152717"/>
    <lineage>
        <taxon>Bacteria</taxon>
        <taxon>Pseudomonadati</taxon>
        <taxon>Bacteroidota</taxon>
        <taxon>Sphingobacteriia</taxon>
        <taxon>Sphingobacteriales</taxon>
        <taxon>Sphingobacteriaceae</taxon>
        <taxon>Sphingobacterium</taxon>
    </lineage>
</organism>
<protein>
    <submittedName>
        <fullName evidence="1">Uncharacterized protein</fullName>
    </submittedName>
</protein>
<gene>
    <name evidence="1" type="ORF">DCO56_19725</name>
</gene>
<dbReference type="EMBL" id="QCXX01000005">
    <property type="protein sequence ID" value="PUV23142.1"/>
    <property type="molecule type" value="Genomic_DNA"/>
</dbReference>
<reference evidence="1 2" key="1">
    <citation type="submission" date="2018-04" db="EMBL/GenBank/DDBJ databases">
        <title>Sphingobacterium sp. M46 Genome.</title>
        <authorList>
            <person name="Cheng J."/>
            <person name="Li Y."/>
        </authorList>
    </citation>
    <scope>NUCLEOTIDE SEQUENCE [LARGE SCALE GENOMIC DNA]</scope>
    <source>
        <strain evidence="1 2">M46</strain>
    </source>
</reference>
<comment type="caution">
    <text evidence="1">The sequence shown here is derived from an EMBL/GenBank/DDBJ whole genome shotgun (WGS) entry which is preliminary data.</text>
</comment>